<dbReference type="AlphaFoldDB" id="A0A9K3E874"/>
<evidence type="ECO:0000313" key="3">
    <source>
        <dbReference type="Proteomes" id="UP000215914"/>
    </source>
</evidence>
<comment type="caution">
    <text evidence="2">The sequence shown here is derived from an EMBL/GenBank/DDBJ whole genome shotgun (WGS) entry which is preliminary data.</text>
</comment>
<dbReference type="Gramene" id="mRNA:HanXRQr2_Chr14g0641931">
    <property type="protein sequence ID" value="CDS:HanXRQr2_Chr14g0641931.1"/>
    <property type="gene ID" value="HanXRQr2_Chr14g0641931"/>
</dbReference>
<reference evidence="2" key="2">
    <citation type="submission" date="2020-06" db="EMBL/GenBank/DDBJ databases">
        <title>Helianthus annuus Genome sequencing and assembly Release 2.</title>
        <authorList>
            <person name="Gouzy J."/>
            <person name="Langlade N."/>
            <person name="Munos S."/>
        </authorList>
    </citation>
    <scope>NUCLEOTIDE SEQUENCE</scope>
    <source>
        <tissue evidence="2">Leaves</tissue>
    </source>
</reference>
<evidence type="ECO:0000313" key="2">
    <source>
        <dbReference type="EMBL" id="KAF5768900.1"/>
    </source>
</evidence>
<organism evidence="2 3">
    <name type="scientific">Helianthus annuus</name>
    <name type="common">Common sunflower</name>
    <dbReference type="NCBI Taxonomy" id="4232"/>
    <lineage>
        <taxon>Eukaryota</taxon>
        <taxon>Viridiplantae</taxon>
        <taxon>Streptophyta</taxon>
        <taxon>Embryophyta</taxon>
        <taxon>Tracheophyta</taxon>
        <taxon>Spermatophyta</taxon>
        <taxon>Magnoliopsida</taxon>
        <taxon>eudicotyledons</taxon>
        <taxon>Gunneridae</taxon>
        <taxon>Pentapetalae</taxon>
        <taxon>asterids</taxon>
        <taxon>campanulids</taxon>
        <taxon>Asterales</taxon>
        <taxon>Asteraceae</taxon>
        <taxon>Asteroideae</taxon>
        <taxon>Heliantheae alliance</taxon>
        <taxon>Heliantheae</taxon>
        <taxon>Helianthus</taxon>
    </lineage>
</organism>
<gene>
    <name evidence="2" type="ORF">HanXRQr2_Chr14g0641931</name>
</gene>
<protein>
    <submittedName>
        <fullName evidence="2">Uncharacterized protein</fullName>
    </submittedName>
</protein>
<evidence type="ECO:0000256" key="1">
    <source>
        <dbReference type="SAM" id="MobiDB-lite"/>
    </source>
</evidence>
<dbReference type="EMBL" id="MNCJ02000329">
    <property type="protein sequence ID" value="KAF5768900.1"/>
    <property type="molecule type" value="Genomic_DNA"/>
</dbReference>
<proteinExistence type="predicted"/>
<dbReference type="Proteomes" id="UP000215914">
    <property type="component" value="Unassembled WGS sequence"/>
</dbReference>
<sequence length="106" mass="12414">MREREIGRRQQHSHHRSSGDDIRRKRWQRRPLGPRTIADFRRSVRYVLHQTTTTIFASSVFSSVTTPPYNDHILPLSIVTKSIPGELMFHEPISPNNPQNTDRVQD</sequence>
<keyword evidence="3" id="KW-1185">Reference proteome</keyword>
<feature type="region of interest" description="Disordered" evidence="1">
    <location>
        <begin position="1"/>
        <end position="34"/>
    </location>
</feature>
<name>A0A9K3E874_HELAN</name>
<reference evidence="2" key="1">
    <citation type="journal article" date="2017" name="Nature">
        <title>The sunflower genome provides insights into oil metabolism, flowering and Asterid evolution.</title>
        <authorList>
            <person name="Badouin H."/>
            <person name="Gouzy J."/>
            <person name="Grassa C.J."/>
            <person name="Murat F."/>
            <person name="Staton S.E."/>
            <person name="Cottret L."/>
            <person name="Lelandais-Briere C."/>
            <person name="Owens G.L."/>
            <person name="Carrere S."/>
            <person name="Mayjonade B."/>
            <person name="Legrand L."/>
            <person name="Gill N."/>
            <person name="Kane N.C."/>
            <person name="Bowers J.E."/>
            <person name="Hubner S."/>
            <person name="Bellec A."/>
            <person name="Berard A."/>
            <person name="Berges H."/>
            <person name="Blanchet N."/>
            <person name="Boniface M.C."/>
            <person name="Brunel D."/>
            <person name="Catrice O."/>
            <person name="Chaidir N."/>
            <person name="Claudel C."/>
            <person name="Donnadieu C."/>
            <person name="Faraut T."/>
            <person name="Fievet G."/>
            <person name="Helmstetter N."/>
            <person name="King M."/>
            <person name="Knapp S.J."/>
            <person name="Lai Z."/>
            <person name="Le Paslier M.C."/>
            <person name="Lippi Y."/>
            <person name="Lorenzon L."/>
            <person name="Mandel J.R."/>
            <person name="Marage G."/>
            <person name="Marchand G."/>
            <person name="Marquand E."/>
            <person name="Bret-Mestries E."/>
            <person name="Morien E."/>
            <person name="Nambeesan S."/>
            <person name="Nguyen T."/>
            <person name="Pegot-Espagnet P."/>
            <person name="Pouilly N."/>
            <person name="Raftis F."/>
            <person name="Sallet E."/>
            <person name="Schiex T."/>
            <person name="Thomas J."/>
            <person name="Vandecasteele C."/>
            <person name="Vares D."/>
            <person name="Vear F."/>
            <person name="Vautrin S."/>
            <person name="Crespi M."/>
            <person name="Mangin B."/>
            <person name="Burke J.M."/>
            <person name="Salse J."/>
            <person name="Munos S."/>
            <person name="Vincourt P."/>
            <person name="Rieseberg L.H."/>
            <person name="Langlade N.B."/>
        </authorList>
    </citation>
    <scope>NUCLEOTIDE SEQUENCE</scope>
    <source>
        <tissue evidence="2">Leaves</tissue>
    </source>
</reference>
<accession>A0A9K3E874</accession>